<dbReference type="SUPFAM" id="SSF56300">
    <property type="entry name" value="Metallo-dependent phosphatases"/>
    <property type="match status" value="1"/>
</dbReference>
<accession>A0A833H4L5</accession>
<evidence type="ECO:0000313" key="4">
    <source>
        <dbReference type="EMBL" id="KAB2934790.1"/>
    </source>
</evidence>
<dbReference type="Gene3D" id="3.60.21.10">
    <property type="match status" value="1"/>
</dbReference>
<dbReference type="InterPro" id="IPR019079">
    <property type="entry name" value="Capsule_synth_CapA"/>
</dbReference>
<feature type="domain" description="Capsule synthesis protein CapA" evidence="3">
    <location>
        <begin position="34"/>
        <end position="285"/>
    </location>
</feature>
<keyword evidence="2" id="KW-0732">Signal</keyword>
<reference evidence="4 5" key="1">
    <citation type="submission" date="2019-10" db="EMBL/GenBank/DDBJ databases">
        <title>Extracellular Electron Transfer in a Candidatus Methanoperedens spp. Enrichment Culture.</title>
        <authorList>
            <person name="Berger S."/>
            <person name="Rangel Shaw D."/>
            <person name="Berben T."/>
            <person name="In 'T Zandt M."/>
            <person name="Frank J."/>
            <person name="Reimann J."/>
            <person name="Jetten M.S.M."/>
            <person name="Welte C.U."/>
        </authorList>
    </citation>
    <scope>NUCLEOTIDE SEQUENCE [LARGE SCALE GENOMIC DNA]</scope>
    <source>
        <strain evidence="4">SB12</strain>
    </source>
</reference>
<dbReference type="SMART" id="SM00854">
    <property type="entry name" value="PGA_cap"/>
    <property type="match status" value="1"/>
</dbReference>
<dbReference type="Pfam" id="PF09587">
    <property type="entry name" value="PGA_cap"/>
    <property type="match status" value="1"/>
</dbReference>
<dbReference type="InterPro" id="IPR052169">
    <property type="entry name" value="CW_Biosynth-Accessory"/>
</dbReference>
<gene>
    <name evidence="4" type="ORF">F9K24_03160</name>
</gene>
<dbReference type="PANTHER" id="PTHR33393:SF12">
    <property type="entry name" value="CAPSULE BIOSYNTHESIS PROTEIN CAPA"/>
    <property type="match status" value="1"/>
</dbReference>
<protein>
    <submittedName>
        <fullName evidence="4">CapA family protein</fullName>
    </submittedName>
</protein>
<dbReference type="PANTHER" id="PTHR33393">
    <property type="entry name" value="POLYGLUTAMINE SYNTHESIS ACCESSORY PROTEIN RV0574C-RELATED"/>
    <property type="match status" value="1"/>
</dbReference>
<dbReference type="PROSITE" id="PS51257">
    <property type="entry name" value="PROKAR_LIPOPROTEIN"/>
    <property type="match status" value="1"/>
</dbReference>
<name>A0A833H4L5_9LEPT</name>
<dbReference type="CDD" id="cd07381">
    <property type="entry name" value="MPP_CapA"/>
    <property type="match status" value="1"/>
</dbReference>
<evidence type="ECO:0000313" key="5">
    <source>
        <dbReference type="Proteomes" id="UP000460298"/>
    </source>
</evidence>
<feature type="signal peptide" evidence="2">
    <location>
        <begin position="1"/>
        <end position="25"/>
    </location>
</feature>
<dbReference type="EMBL" id="WBUI01000002">
    <property type="protein sequence ID" value="KAB2934790.1"/>
    <property type="molecule type" value="Genomic_DNA"/>
</dbReference>
<dbReference type="AlphaFoldDB" id="A0A833H4L5"/>
<evidence type="ECO:0000256" key="1">
    <source>
        <dbReference type="ARBA" id="ARBA00005662"/>
    </source>
</evidence>
<comment type="caution">
    <text evidence="4">The sequence shown here is derived from an EMBL/GenBank/DDBJ whole genome shotgun (WGS) entry which is preliminary data.</text>
</comment>
<organism evidence="4 5">
    <name type="scientific">Leptonema illini</name>
    <dbReference type="NCBI Taxonomy" id="183"/>
    <lineage>
        <taxon>Bacteria</taxon>
        <taxon>Pseudomonadati</taxon>
        <taxon>Spirochaetota</taxon>
        <taxon>Spirochaetia</taxon>
        <taxon>Leptospirales</taxon>
        <taxon>Leptospiraceae</taxon>
        <taxon>Leptonema</taxon>
    </lineage>
</organism>
<sequence>MQNRLPFIRSRLLPVLCLTLSVACAEELPAEKIRFSTVGDIMSHQAQIDSAYDASCDCWKYDEVFVDVKPLIEKADYAIGNLETTLPGEKSKYSGYPQFGTPDSLIDSLKWAGFDMLALTNNHTIDKYREGVLRTKKIVREKGLDVVGTYADEQEFVKERVFVRKIRGVRFAFLNYSYGTNGLPVPPGTFVNGFDYVQIRREIAMAREQADAVIVIYHYGTEYRRDPDPYQRYAVDLAFQEGADIVIGGHPHVLQPYEKRTMTDRYGDTKERLVIWSLGNFVSNQQKRHTDGGMIFEFTVEKNSDGKGLKISDLAYIPVWVHIDHTSGSPVFRVLPCRDYVALRRAREGERATVTVKGVPVVLEQRRKSARSVPEIPRQRIQQFYLDTLELLGEFPVLHNEDSI</sequence>
<feature type="chain" id="PRO_5032627394" evidence="2">
    <location>
        <begin position="26"/>
        <end position="404"/>
    </location>
</feature>
<evidence type="ECO:0000259" key="3">
    <source>
        <dbReference type="SMART" id="SM00854"/>
    </source>
</evidence>
<dbReference type="Proteomes" id="UP000460298">
    <property type="component" value="Unassembled WGS sequence"/>
</dbReference>
<proteinExistence type="inferred from homology"/>
<dbReference type="InterPro" id="IPR029052">
    <property type="entry name" value="Metallo-depent_PP-like"/>
</dbReference>
<evidence type="ECO:0000256" key="2">
    <source>
        <dbReference type="SAM" id="SignalP"/>
    </source>
</evidence>
<comment type="similarity">
    <text evidence="1">Belongs to the CapA family.</text>
</comment>